<evidence type="ECO:0000256" key="3">
    <source>
        <dbReference type="SAM" id="SignalP"/>
    </source>
</evidence>
<evidence type="ECO:0000313" key="6">
    <source>
        <dbReference type="Proteomes" id="UP000588068"/>
    </source>
</evidence>
<dbReference type="PROSITE" id="PS51257">
    <property type="entry name" value="PROKAR_LIPOPROTEIN"/>
    <property type="match status" value="1"/>
</dbReference>
<evidence type="ECO:0000256" key="2">
    <source>
        <dbReference type="ARBA" id="ARBA00007639"/>
    </source>
</evidence>
<dbReference type="InterPro" id="IPR028082">
    <property type="entry name" value="Peripla_BP_I"/>
</dbReference>
<dbReference type="Gene3D" id="3.40.50.2300">
    <property type="match status" value="2"/>
</dbReference>
<dbReference type="EMBL" id="JACHHZ010000005">
    <property type="protein sequence ID" value="MBB6095472.1"/>
    <property type="molecule type" value="Genomic_DNA"/>
</dbReference>
<keyword evidence="6" id="KW-1185">Reference proteome</keyword>
<name>A0A841HU14_9GAMM</name>
<comment type="subcellular location">
    <subcellularLocation>
        <location evidence="1">Periplasm</location>
    </subcellularLocation>
</comment>
<dbReference type="SUPFAM" id="SSF53822">
    <property type="entry name" value="Periplasmic binding protein-like I"/>
    <property type="match status" value="1"/>
</dbReference>
<reference evidence="5 6" key="1">
    <citation type="submission" date="2020-08" db="EMBL/GenBank/DDBJ databases">
        <title>Genomic Encyclopedia of Type Strains, Phase IV (KMG-IV): sequencing the most valuable type-strain genomes for metagenomic binning, comparative biology and taxonomic classification.</title>
        <authorList>
            <person name="Goeker M."/>
        </authorList>
    </citation>
    <scope>NUCLEOTIDE SEQUENCE [LARGE SCALE GENOMIC DNA]</scope>
    <source>
        <strain evidence="5 6">DSM 26723</strain>
    </source>
</reference>
<comment type="caution">
    <text evidence="5">The sequence shown here is derived from an EMBL/GenBank/DDBJ whole genome shotgun (WGS) entry which is preliminary data.</text>
</comment>
<evidence type="ECO:0000313" key="5">
    <source>
        <dbReference type="EMBL" id="MBB6095472.1"/>
    </source>
</evidence>
<dbReference type="NCBIfam" id="TIGR02637">
    <property type="entry name" value="RhaS"/>
    <property type="match status" value="1"/>
</dbReference>
<sequence length="336" mass="34585">MTRRGLSFAALALAMALPAALIGCGSRDATNASERVRIGIVAKSLGNGFFDAVHKGAAEAAGPLDVDLIFTGPTTPTAEGQIEVVNALIAQRVDAIAISANDPDAVVPALQRAAQRGIKVISYDSAVAEAGRVAHLAPSSDQLIGETVAQLAAELAPGGKGKIAVVSATPTSTNQNAWLAQLKQALTAHPGLELAAVAYGDDVSDKSYRETTALLQQHPDLAVMISLSSVGIVAAARAVEDRGLTGKLPVTGLGLPSELAGYVKRGVVPKFAIWNPIDLGYATTQIAARIARGESISQPISIERLGSVTFDANGVGAMGKPFVYDARNIDEFAGVF</sequence>
<protein>
    <submittedName>
        <fullName evidence="5">Rhamnose transport system substrate-binding protein</fullName>
    </submittedName>
</protein>
<dbReference type="InterPro" id="IPR025997">
    <property type="entry name" value="SBP_2_dom"/>
</dbReference>
<dbReference type="PANTHER" id="PTHR30036:SF8">
    <property type="entry name" value="ABC-TYPE SUGAR TRANSPORT SYSTEM PERIPLASMIC COMPONENT-LIKE PROTEIN"/>
    <property type="match status" value="1"/>
</dbReference>
<dbReference type="GO" id="GO:0030246">
    <property type="term" value="F:carbohydrate binding"/>
    <property type="evidence" value="ECO:0007669"/>
    <property type="project" value="TreeGrafter"/>
</dbReference>
<gene>
    <name evidence="5" type="ORF">HNQ60_004362</name>
</gene>
<dbReference type="PANTHER" id="PTHR30036">
    <property type="entry name" value="D-XYLOSE-BINDING PERIPLASMIC PROTEIN"/>
    <property type="match status" value="1"/>
</dbReference>
<feature type="domain" description="Periplasmic binding protein" evidence="4">
    <location>
        <begin position="38"/>
        <end position="294"/>
    </location>
</feature>
<dbReference type="InterPro" id="IPR050555">
    <property type="entry name" value="Bact_Solute-Bind_Prot2"/>
</dbReference>
<comment type="similarity">
    <text evidence="2">Belongs to the bacterial solute-binding protein 2 family.</text>
</comment>
<feature type="chain" id="PRO_5032449158" evidence="3">
    <location>
        <begin position="22"/>
        <end position="336"/>
    </location>
</feature>
<dbReference type="GO" id="GO:0030288">
    <property type="term" value="C:outer membrane-bounded periplasmic space"/>
    <property type="evidence" value="ECO:0007669"/>
    <property type="project" value="TreeGrafter"/>
</dbReference>
<organism evidence="5 6">
    <name type="scientific">Povalibacter uvarum</name>
    <dbReference type="NCBI Taxonomy" id="732238"/>
    <lineage>
        <taxon>Bacteria</taxon>
        <taxon>Pseudomonadati</taxon>
        <taxon>Pseudomonadota</taxon>
        <taxon>Gammaproteobacteria</taxon>
        <taxon>Steroidobacterales</taxon>
        <taxon>Steroidobacteraceae</taxon>
        <taxon>Povalibacter</taxon>
    </lineage>
</organism>
<keyword evidence="3" id="KW-0732">Signal</keyword>
<dbReference type="Pfam" id="PF13407">
    <property type="entry name" value="Peripla_BP_4"/>
    <property type="match status" value="1"/>
</dbReference>
<dbReference type="InterPro" id="IPR013459">
    <property type="entry name" value="RhaS"/>
</dbReference>
<feature type="signal peptide" evidence="3">
    <location>
        <begin position="1"/>
        <end position="21"/>
    </location>
</feature>
<evidence type="ECO:0000259" key="4">
    <source>
        <dbReference type="Pfam" id="PF13407"/>
    </source>
</evidence>
<dbReference type="AlphaFoldDB" id="A0A841HU14"/>
<dbReference type="GO" id="GO:0015762">
    <property type="term" value="P:rhamnose transmembrane transport"/>
    <property type="evidence" value="ECO:0007669"/>
    <property type="project" value="InterPro"/>
</dbReference>
<dbReference type="Proteomes" id="UP000588068">
    <property type="component" value="Unassembled WGS sequence"/>
</dbReference>
<proteinExistence type="inferred from homology"/>
<evidence type="ECO:0000256" key="1">
    <source>
        <dbReference type="ARBA" id="ARBA00004418"/>
    </source>
</evidence>
<accession>A0A841HU14</accession>